<dbReference type="InterPro" id="IPR000873">
    <property type="entry name" value="AMP-dep_synth/lig_dom"/>
</dbReference>
<keyword evidence="2 10" id="KW-0436">Ligase</keyword>
<gene>
    <name evidence="10" type="ORF">Krac_12065</name>
</gene>
<sequence length="553" mass="61913">MTQAKTPNMLDYEAERRAFALEVPEYFNFATDVIGKWAQDPQKLAMLWLGQDGEERRLTFAHFAEASSRAANAFSLLGIRKGDTVLVMLPRVPEWWESVLGLMKLGAIPIPSTTLLTTKDIQFRIKAAEARAIITDSEGARKFEAVRDQCLTVTQAILVDNDEPGEGWHGYAHITGKALPDFLGPRTRSDDPCLIYFTSGTVGNPKMVLHTQASYPIGHTITGKYWLDLHEDDLHLNLTENGWAKAAWSSLFGPWSMGAAIFVQDARGKFNALETLELLHTYPITTFCAAPTAYRMLVLDEPLAYLQSHTPKALRHCVGAGEPLNPEVIRLWEEKTGLTIRDGYGQTETVLLCGNFPPLTVKPGSMGKPSPGFEISIIDHDGSELPPHKEGDIAVRIKPERPLWMFQEYWRNLEATQASIRGDWYITGDRAYKDEDGYFWFVGRADDVIITAGYRVGPFEVESALKEHPAVAESAVVASPDQMRGEIVKAFVILAPGYEPADSLARELQEHVKNVTAPYKYPREIAFLETLPKTISGKIRRVELRERERNKKA</sequence>
<dbReference type="Gene3D" id="3.30.300.30">
    <property type="match status" value="1"/>
</dbReference>
<dbReference type="GO" id="GO:0006633">
    <property type="term" value="P:fatty acid biosynthetic process"/>
    <property type="evidence" value="ECO:0007669"/>
    <property type="project" value="TreeGrafter"/>
</dbReference>
<protein>
    <submittedName>
        <fullName evidence="10">AMP-dependent synthetase and ligase</fullName>
    </submittedName>
</protein>
<dbReference type="InterPro" id="IPR045851">
    <property type="entry name" value="AMP-bd_C_sf"/>
</dbReference>
<dbReference type="EMBL" id="ADVG01000001">
    <property type="protein sequence ID" value="EFH90444.1"/>
    <property type="molecule type" value="Genomic_DNA"/>
</dbReference>
<evidence type="ECO:0000256" key="1">
    <source>
        <dbReference type="ARBA" id="ARBA00006432"/>
    </source>
</evidence>
<dbReference type="FunFam" id="3.30.300.30:FF:000005">
    <property type="entry name" value="Acyl-coenzyme A synthetase ACSM5, mitochondrial"/>
    <property type="match status" value="1"/>
</dbReference>
<dbReference type="PANTHER" id="PTHR43605:SF10">
    <property type="entry name" value="ACYL-COA SYNTHETASE MEDIUM CHAIN FAMILY MEMBER 3"/>
    <property type="match status" value="1"/>
</dbReference>
<name>D6TF44_KTERA</name>
<dbReference type="Pfam" id="PF00501">
    <property type="entry name" value="AMP-binding"/>
    <property type="match status" value="1"/>
</dbReference>
<keyword evidence="6" id="KW-0460">Magnesium</keyword>
<dbReference type="PANTHER" id="PTHR43605">
    <property type="entry name" value="ACYL-COENZYME A SYNTHETASE"/>
    <property type="match status" value="1"/>
</dbReference>
<dbReference type="GO" id="GO:0006637">
    <property type="term" value="P:acyl-CoA metabolic process"/>
    <property type="evidence" value="ECO:0007669"/>
    <property type="project" value="TreeGrafter"/>
</dbReference>
<comment type="similarity">
    <text evidence="1">Belongs to the ATP-dependent AMP-binding enzyme family.</text>
</comment>
<proteinExistence type="inferred from homology"/>
<evidence type="ECO:0000313" key="10">
    <source>
        <dbReference type="EMBL" id="EFH90444.1"/>
    </source>
</evidence>
<dbReference type="STRING" id="485913.Krac_12065"/>
<organism evidence="10 11">
    <name type="scientific">Ktedonobacter racemifer DSM 44963</name>
    <dbReference type="NCBI Taxonomy" id="485913"/>
    <lineage>
        <taxon>Bacteria</taxon>
        <taxon>Bacillati</taxon>
        <taxon>Chloroflexota</taxon>
        <taxon>Ktedonobacteria</taxon>
        <taxon>Ktedonobacterales</taxon>
        <taxon>Ktedonobacteraceae</taxon>
        <taxon>Ktedonobacter</taxon>
    </lineage>
</organism>
<dbReference type="FunFam" id="3.40.50.12780:FF:000007">
    <property type="entry name" value="Acyl-coenzyme A synthetase ACSM2A, mitochondrial"/>
    <property type="match status" value="1"/>
</dbReference>
<keyword evidence="11" id="KW-1185">Reference proteome</keyword>
<dbReference type="GO" id="GO:0004321">
    <property type="term" value="F:fatty-acyl-CoA synthase activity"/>
    <property type="evidence" value="ECO:0007669"/>
    <property type="project" value="TreeGrafter"/>
</dbReference>
<dbReference type="FunCoup" id="D6TF44">
    <property type="interactions" value="119"/>
</dbReference>
<comment type="caution">
    <text evidence="10">The sequence shown here is derived from an EMBL/GenBank/DDBJ whole genome shotgun (WGS) entry which is preliminary data.</text>
</comment>
<keyword evidence="7" id="KW-0443">Lipid metabolism</keyword>
<dbReference type="InterPro" id="IPR042099">
    <property type="entry name" value="ANL_N_sf"/>
</dbReference>
<dbReference type="GO" id="GO:0015645">
    <property type="term" value="F:fatty acid ligase activity"/>
    <property type="evidence" value="ECO:0007669"/>
    <property type="project" value="TreeGrafter"/>
</dbReference>
<dbReference type="GO" id="GO:0005524">
    <property type="term" value="F:ATP binding"/>
    <property type="evidence" value="ECO:0007669"/>
    <property type="project" value="UniProtKB-KW"/>
</dbReference>
<keyword evidence="3" id="KW-0479">Metal-binding</keyword>
<dbReference type="GO" id="GO:0046872">
    <property type="term" value="F:metal ion binding"/>
    <property type="evidence" value="ECO:0007669"/>
    <property type="project" value="UniProtKB-KW"/>
</dbReference>
<dbReference type="Proteomes" id="UP000004508">
    <property type="component" value="Unassembled WGS sequence"/>
</dbReference>
<evidence type="ECO:0000256" key="4">
    <source>
        <dbReference type="ARBA" id="ARBA00022741"/>
    </source>
</evidence>
<dbReference type="InParanoid" id="D6TF44"/>
<keyword evidence="5" id="KW-0067">ATP-binding</keyword>
<evidence type="ECO:0000256" key="2">
    <source>
        <dbReference type="ARBA" id="ARBA00022598"/>
    </source>
</evidence>
<dbReference type="Pfam" id="PF13193">
    <property type="entry name" value="AMP-binding_C"/>
    <property type="match status" value="1"/>
</dbReference>
<evidence type="ECO:0000256" key="5">
    <source>
        <dbReference type="ARBA" id="ARBA00022840"/>
    </source>
</evidence>
<feature type="domain" description="AMP-binding enzyme C-terminal" evidence="9">
    <location>
        <begin position="460"/>
        <end position="538"/>
    </location>
</feature>
<dbReference type="GO" id="GO:0016405">
    <property type="term" value="F:CoA-ligase activity"/>
    <property type="evidence" value="ECO:0007669"/>
    <property type="project" value="UniProtKB-ARBA"/>
</dbReference>
<evidence type="ECO:0000259" key="9">
    <source>
        <dbReference type="Pfam" id="PF13193"/>
    </source>
</evidence>
<dbReference type="InterPro" id="IPR025110">
    <property type="entry name" value="AMP-bd_C"/>
</dbReference>
<evidence type="ECO:0000259" key="8">
    <source>
        <dbReference type="Pfam" id="PF00501"/>
    </source>
</evidence>
<dbReference type="SUPFAM" id="SSF56801">
    <property type="entry name" value="Acetyl-CoA synthetase-like"/>
    <property type="match status" value="1"/>
</dbReference>
<evidence type="ECO:0000256" key="3">
    <source>
        <dbReference type="ARBA" id="ARBA00022723"/>
    </source>
</evidence>
<dbReference type="AlphaFoldDB" id="D6TF44"/>
<accession>D6TF44</accession>
<feature type="domain" description="AMP-dependent synthetase/ligase" evidence="8">
    <location>
        <begin position="38"/>
        <end position="410"/>
    </location>
</feature>
<dbReference type="InterPro" id="IPR051087">
    <property type="entry name" value="Mitochondrial_ACSM"/>
</dbReference>
<dbReference type="eggNOG" id="COG0365">
    <property type="taxonomic scope" value="Bacteria"/>
</dbReference>
<keyword evidence="4" id="KW-0547">Nucleotide-binding</keyword>
<reference evidence="10 11" key="1">
    <citation type="journal article" date="2011" name="Stand. Genomic Sci.">
        <title>Non-contiguous finished genome sequence and contextual data of the filamentous soil bacterium Ktedonobacter racemifer type strain (SOSP1-21).</title>
        <authorList>
            <person name="Chang Y.J."/>
            <person name="Land M."/>
            <person name="Hauser L."/>
            <person name="Chertkov O."/>
            <person name="Del Rio T.G."/>
            <person name="Nolan M."/>
            <person name="Copeland A."/>
            <person name="Tice H."/>
            <person name="Cheng J.F."/>
            <person name="Lucas S."/>
            <person name="Han C."/>
            <person name="Goodwin L."/>
            <person name="Pitluck S."/>
            <person name="Ivanova N."/>
            <person name="Ovchinikova G."/>
            <person name="Pati A."/>
            <person name="Chen A."/>
            <person name="Palaniappan K."/>
            <person name="Mavromatis K."/>
            <person name="Liolios K."/>
            <person name="Brettin T."/>
            <person name="Fiebig A."/>
            <person name="Rohde M."/>
            <person name="Abt B."/>
            <person name="Goker M."/>
            <person name="Detter J.C."/>
            <person name="Woyke T."/>
            <person name="Bristow J."/>
            <person name="Eisen J.A."/>
            <person name="Markowitz V."/>
            <person name="Hugenholtz P."/>
            <person name="Kyrpides N.C."/>
            <person name="Klenk H.P."/>
            <person name="Lapidus A."/>
        </authorList>
    </citation>
    <scope>NUCLEOTIDE SEQUENCE [LARGE SCALE GENOMIC DNA]</scope>
    <source>
        <strain evidence="11">DSM 44963</strain>
    </source>
</reference>
<evidence type="ECO:0000256" key="6">
    <source>
        <dbReference type="ARBA" id="ARBA00022842"/>
    </source>
</evidence>
<dbReference type="Gene3D" id="3.40.50.12780">
    <property type="entry name" value="N-terminal domain of ligase-like"/>
    <property type="match status" value="1"/>
</dbReference>
<evidence type="ECO:0000256" key="7">
    <source>
        <dbReference type="ARBA" id="ARBA00023098"/>
    </source>
</evidence>
<evidence type="ECO:0000313" key="11">
    <source>
        <dbReference type="Proteomes" id="UP000004508"/>
    </source>
</evidence>
<dbReference type="RefSeq" id="WP_007907817.1">
    <property type="nucleotide sequence ID" value="NZ_ADVG01000001.1"/>
</dbReference>